<keyword evidence="4" id="KW-1185">Reference proteome</keyword>
<dbReference type="OrthoDB" id="2392202at2759"/>
<evidence type="ECO:0000256" key="1">
    <source>
        <dbReference type="SAM" id="MobiDB-lite"/>
    </source>
</evidence>
<evidence type="ECO:0000259" key="2">
    <source>
        <dbReference type="PROSITE" id="PS50142"/>
    </source>
</evidence>
<dbReference type="EMBL" id="MNAD01001256">
    <property type="protein sequence ID" value="OJT06798.1"/>
    <property type="molecule type" value="Genomic_DNA"/>
</dbReference>
<reference evidence="3 4" key="1">
    <citation type="submission" date="2016-10" db="EMBL/GenBank/DDBJ databases">
        <title>Genome sequence of the basidiomycete white-rot fungus Trametes pubescens.</title>
        <authorList>
            <person name="Makela M.R."/>
            <person name="Granchi Z."/>
            <person name="Peng M."/>
            <person name="De Vries R.P."/>
            <person name="Grigoriev I."/>
            <person name="Riley R."/>
            <person name="Hilden K."/>
        </authorList>
    </citation>
    <scope>NUCLEOTIDE SEQUENCE [LARGE SCALE GENOMIC DNA]</scope>
    <source>
        <strain evidence="3 4">FBCC735</strain>
    </source>
</reference>
<dbReference type="Proteomes" id="UP000184267">
    <property type="component" value="Unassembled WGS sequence"/>
</dbReference>
<evidence type="ECO:0000313" key="3">
    <source>
        <dbReference type="EMBL" id="OJT06798.1"/>
    </source>
</evidence>
<dbReference type="STRING" id="154538.A0A1M2VGT9"/>
<evidence type="ECO:0000313" key="4">
    <source>
        <dbReference type="Proteomes" id="UP000184267"/>
    </source>
</evidence>
<feature type="compositionally biased region" description="Pro residues" evidence="1">
    <location>
        <begin position="437"/>
        <end position="474"/>
    </location>
</feature>
<comment type="caution">
    <text evidence="3">The sequence shown here is derived from an EMBL/GenBank/DDBJ whole genome shotgun (WGS) entry which is preliminary data.</text>
</comment>
<accession>A0A1M2VGT9</accession>
<gene>
    <name evidence="3" type="ORF">TRAPUB_2349</name>
</gene>
<dbReference type="InterPro" id="IPR036389">
    <property type="entry name" value="RNase_III_sf"/>
</dbReference>
<dbReference type="Gene3D" id="1.10.1520.10">
    <property type="entry name" value="Ribonuclease III domain"/>
    <property type="match status" value="1"/>
</dbReference>
<sequence length="551" mass="61045">MARMNDSLRDYHRDREVFRIAGVRPGGFSLPRQHSCVHYEDRIYAFAPTATTGESSSGQVEPVGAQIVPPSTAQRHPEPALPGLSGNAARDGHSSLSVVTMSTTRQTKYPRNATALGRRIMCPELPDLIRRYLFYQLNPRSTISGADLPLEARPPFHNERIQVYHSAHAEFYAPSDPSGTTGRRHELIRSTPCWRKVAPRYDCVLVNRDSTLKGLLGMDVARVKLFFTFRYRRTLHPCALVHWFSREGTVPDSVTVTMDPDLPPAPKLDGEAMLEVFVHRSIAPSARSLLDDNSSTYGDGQRLAVLGDKVLEAAYTDVLFYKRPILKTDALKASLTIAVAEAVTRWVAYYGWVDKVRRGPAVDLSSPEEIRILFNSYVGAVFVGDGYMAVRTWIERLVDPQAQRTTHSRLSLDSEYRRAEINTRMEVNQWGQVPTEVQPPPPPPPTSVPPPPPPPTSAPPPPPPSTGAPSPLPMFNPLASTKPHSAFLPLFNTLAPAQPHSAFLPLFNQSAQQRRLEVQYPAQFSGPAHAGRWTVLCLGTCSQLTVASHYS</sequence>
<organism evidence="3 4">
    <name type="scientific">Trametes pubescens</name>
    <name type="common">White-rot fungus</name>
    <dbReference type="NCBI Taxonomy" id="154538"/>
    <lineage>
        <taxon>Eukaryota</taxon>
        <taxon>Fungi</taxon>
        <taxon>Dikarya</taxon>
        <taxon>Basidiomycota</taxon>
        <taxon>Agaricomycotina</taxon>
        <taxon>Agaricomycetes</taxon>
        <taxon>Polyporales</taxon>
        <taxon>Polyporaceae</taxon>
        <taxon>Trametes</taxon>
    </lineage>
</organism>
<feature type="region of interest" description="Disordered" evidence="1">
    <location>
        <begin position="427"/>
        <end position="477"/>
    </location>
</feature>
<dbReference type="AlphaFoldDB" id="A0A1M2VGT9"/>
<dbReference type="GO" id="GO:0004525">
    <property type="term" value="F:ribonuclease III activity"/>
    <property type="evidence" value="ECO:0007669"/>
    <property type="project" value="InterPro"/>
</dbReference>
<dbReference type="InterPro" id="IPR000999">
    <property type="entry name" value="RNase_III_dom"/>
</dbReference>
<proteinExistence type="predicted"/>
<dbReference type="SUPFAM" id="SSF69065">
    <property type="entry name" value="RNase III domain-like"/>
    <property type="match status" value="1"/>
</dbReference>
<name>A0A1M2VGT9_TRAPU</name>
<protein>
    <recommendedName>
        <fullName evidence="2">RNase III domain-containing protein</fullName>
    </recommendedName>
</protein>
<feature type="domain" description="RNase III" evidence="2">
    <location>
        <begin position="267"/>
        <end position="386"/>
    </location>
</feature>
<dbReference type="SMART" id="SM00535">
    <property type="entry name" value="RIBOc"/>
    <property type="match status" value="1"/>
</dbReference>
<dbReference type="GO" id="GO:0006396">
    <property type="term" value="P:RNA processing"/>
    <property type="evidence" value="ECO:0007669"/>
    <property type="project" value="InterPro"/>
</dbReference>
<dbReference type="PROSITE" id="PS50142">
    <property type="entry name" value="RNASE_3_2"/>
    <property type="match status" value="1"/>
</dbReference>